<evidence type="ECO:0000256" key="1">
    <source>
        <dbReference type="SAM" id="SignalP"/>
    </source>
</evidence>
<evidence type="ECO:0000313" key="2">
    <source>
        <dbReference type="EMBL" id="SFD68826.1"/>
    </source>
</evidence>
<feature type="chain" id="PRO_5011503978" description="Outer membrane lipoprotein-sorting protein" evidence="1">
    <location>
        <begin position="20"/>
        <end position="261"/>
    </location>
</feature>
<evidence type="ECO:0008006" key="4">
    <source>
        <dbReference type="Google" id="ProtNLM"/>
    </source>
</evidence>
<dbReference type="STRING" id="662367.SAMN05216167_106229"/>
<accession>A0A1I1UDA7</accession>
<dbReference type="RefSeq" id="WP_093828495.1">
    <property type="nucleotide sequence ID" value="NZ_FOLQ01000006.1"/>
</dbReference>
<sequence length="261" mass="29532">MKIPQLFLFLLLNGLTGLAQSTKLTNSPTSGFDIAGSDTRAVQIADAVMNAMGGRESWNETQLITWTFAGVRKFVWDKWSGDVRIDNLHDDQTILLNINNDKGRVFRNGDELTDPDSVAKYVKQGKQNWINDSYWLLMPFRLKEPGVTLKYLGDEITQLGKPADVLQMTFKSGSSMPGNKYKIWVDKKSRLVTQWARYPKITDQSPLFTLPWDDYQQHGGILLSSGRGGRDLTDIRVFTGLPGEVFSDFTRTDLSRYPQAK</sequence>
<dbReference type="AlphaFoldDB" id="A0A1I1UDA7"/>
<dbReference type="Proteomes" id="UP000198598">
    <property type="component" value="Unassembled WGS sequence"/>
</dbReference>
<feature type="signal peptide" evidence="1">
    <location>
        <begin position="1"/>
        <end position="19"/>
    </location>
</feature>
<name>A0A1I1UDA7_9BACT</name>
<organism evidence="2 3">
    <name type="scientific">Spirosoma endophyticum</name>
    <dbReference type="NCBI Taxonomy" id="662367"/>
    <lineage>
        <taxon>Bacteria</taxon>
        <taxon>Pseudomonadati</taxon>
        <taxon>Bacteroidota</taxon>
        <taxon>Cytophagia</taxon>
        <taxon>Cytophagales</taxon>
        <taxon>Cytophagaceae</taxon>
        <taxon>Spirosoma</taxon>
    </lineage>
</organism>
<protein>
    <recommendedName>
        <fullName evidence="4">Outer membrane lipoprotein-sorting protein</fullName>
    </recommendedName>
</protein>
<keyword evidence="1" id="KW-0732">Signal</keyword>
<evidence type="ECO:0000313" key="3">
    <source>
        <dbReference type="Proteomes" id="UP000198598"/>
    </source>
</evidence>
<proteinExistence type="predicted"/>
<dbReference type="OrthoDB" id="892266at2"/>
<dbReference type="EMBL" id="FOLQ01000006">
    <property type="protein sequence ID" value="SFD68826.1"/>
    <property type="molecule type" value="Genomic_DNA"/>
</dbReference>
<reference evidence="2 3" key="1">
    <citation type="submission" date="2016-10" db="EMBL/GenBank/DDBJ databases">
        <authorList>
            <person name="de Groot N.N."/>
        </authorList>
    </citation>
    <scope>NUCLEOTIDE SEQUENCE [LARGE SCALE GENOMIC DNA]</scope>
    <source>
        <strain evidence="2 3">DSM 26130</strain>
    </source>
</reference>
<gene>
    <name evidence="2" type="ORF">SAMN05216167_106229</name>
</gene>
<keyword evidence="3" id="KW-1185">Reference proteome</keyword>